<feature type="domain" description="Translation initiation factor 3 N-terminal" evidence="6">
    <location>
        <begin position="4"/>
        <end position="69"/>
    </location>
</feature>
<evidence type="ECO:0000256" key="4">
    <source>
        <dbReference type="NCBIfam" id="TIGR00168"/>
    </source>
</evidence>
<dbReference type="GO" id="GO:0032790">
    <property type="term" value="P:ribosome disassembly"/>
    <property type="evidence" value="ECO:0007669"/>
    <property type="project" value="TreeGrafter"/>
</dbReference>
<evidence type="ECO:0000259" key="6">
    <source>
        <dbReference type="Pfam" id="PF05198"/>
    </source>
</evidence>
<dbReference type="InterPro" id="IPR019815">
    <property type="entry name" value="Translation_initiation_fac_3_C"/>
</dbReference>
<keyword evidence="2 7" id="KW-0396">Initiation factor</keyword>
<dbReference type="AlphaFoldDB" id="A0AA96REI2"/>
<dbReference type="NCBIfam" id="TIGR00168">
    <property type="entry name" value="infC"/>
    <property type="match status" value="1"/>
</dbReference>
<dbReference type="GO" id="GO:0043022">
    <property type="term" value="F:ribosome binding"/>
    <property type="evidence" value="ECO:0007669"/>
    <property type="project" value="TreeGrafter"/>
</dbReference>
<accession>A0AA96REI2</accession>
<dbReference type="SUPFAM" id="SSF55200">
    <property type="entry name" value="Translation initiation factor IF3, C-terminal domain"/>
    <property type="match status" value="1"/>
</dbReference>
<dbReference type="Pfam" id="PF00707">
    <property type="entry name" value="IF3_C"/>
    <property type="match status" value="1"/>
</dbReference>
<sequence>MIRNEKIKAPEVDLTGLNGEKLGIVPTSEALEMARKGKADLVCLTLAASPPPCKLTARGEAKNQAKKSSQVKELRLTAAIEEHDYETKRRQAEKLLQGGDAVQLTIRLKGKEGPQAKELLERLARDLAGSGAKETGIQLSGKQAAVRLMPL</sequence>
<evidence type="ECO:0000256" key="3">
    <source>
        <dbReference type="ARBA" id="ARBA00022917"/>
    </source>
</evidence>
<dbReference type="InterPro" id="IPR001288">
    <property type="entry name" value="Translation_initiation_fac_3"/>
</dbReference>
<dbReference type="Proteomes" id="UP001305702">
    <property type="component" value="Chromosome"/>
</dbReference>
<dbReference type="Gene3D" id="3.30.110.10">
    <property type="entry name" value="Translation initiation factor 3 (IF-3), C-terminal domain"/>
    <property type="match status" value="1"/>
</dbReference>
<name>A0AA96REI2_9BACL</name>
<evidence type="ECO:0000256" key="1">
    <source>
        <dbReference type="ARBA" id="ARBA00005439"/>
    </source>
</evidence>
<dbReference type="SUPFAM" id="SSF54364">
    <property type="entry name" value="Translation initiation factor IF3, N-terminal domain"/>
    <property type="match status" value="1"/>
</dbReference>
<dbReference type="InterPro" id="IPR036787">
    <property type="entry name" value="T_IF-3_N_sf"/>
</dbReference>
<dbReference type="PANTHER" id="PTHR10938:SF0">
    <property type="entry name" value="TRANSLATION INITIATION FACTOR IF-3, MITOCHONDRIAL"/>
    <property type="match status" value="1"/>
</dbReference>
<keyword evidence="8" id="KW-1185">Reference proteome</keyword>
<dbReference type="EMBL" id="CP130318">
    <property type="protein sequence ID" value="WNQ12475.1"/>
    <property type="molecule type" value="Genomic_DNA"/>
</dbReference>
<evidence type="ECO:0000313" key="8">
    <source>
        <dbReference type="Proteomes" id="UP001305702"/>
    </source>
</evidence>
<keyword evidence="3" id="KW-0648">Protein biosynthesis</keyword>
<dbReference type="Gene3D" id="3.10.20.80">
    <property type="entry name" value="Translation initiation factor 3 (IF-3), N-terminal domain"/>
    <property type="match status" value="1"/>
</dbReference>
<proteinExistence type="inferred from homology"/>
<evidence type="ECO:0000259" key="5">
    <source>
        <dbReference type="Pfam" id="PF00707"/>
    </source>
</evidence>
<organism evidence="7 8">
    <name type="scientific">Paenibacillus aurantius</name>
    <dbReference type="NCBI Taxonomy" id="2918900"/>
    <lineage>
        <taxon>Bacteria</taxon>
        <taxon>Bacillati</taxon>
        <taxon>Bacillota</taxon>
        <taxon>Bacilli</taxon>
        <taxon>Bacillales</taxon>
        <taxon>Paenibacillaceae</taxon>
        <taxon>Paenibacillus</taxon>
    </lineage>
</organism>
<dbReference type="GO" id="GO:0005737">
    <property type="term" value="C:cytoplasm"/>
    <property type="evidence" value="ECO:0007669"/>
    <property type="project" value="UniProtKB-ARBA"/>
</dbReference>
<dbReference type="InterPro" id="IPR036788">
    <property type="entry name" value="T_IF-3_C_sf"/>
</dbReference>
<dbReference type="InterPro" id="IPR019814">
    <property type="entry name" value="Translation_initiation_fac_3_N"/>
</dbReference>
<dbReference type="Pfam" id="PF05198">
    <property type="entry name" value="IF3_N"/>
    <property type="match status" value="1"/>
</dbReference>
<dbReference type="GO" id="GO:0003743">
    <property type="term" value="F:translation initiation factor activity"/>
    <property type="evidence" value="ECO:0007669"/>
    <property type="project" value="UniProtKB-UniRule"/>
</dbReference>
<evidence type="ECO:0000313" key="7">
    <source>
        <dbReference type="EMBL" id="WNQ12475.1"/>
    </source>
</evidence>
<dbReference type="RefSeq" id="WP_315606252.1">
    <property type="nucleotide sequence ID" value="NZ_CP130318.1"/>
</dbReference>
<dbReference type="PANTHER" id="PTHR10938">
    <property type="entry name" value="TRANSLATION INITIATION FACTOR IF-3"/>
    <property type="match status" value="1"/>
</dbReference>
<comment type="similarity">
    <text evidence="1">Belongs to the IF-3 family.</text>
</comment>
<evidence type="ECO:0000256" key="2">
    <source>
        <dbReference type="ARBA" id="ARBA00022540"/>
    </source>
</evidence>
<gene>
    <name evidence="7" type="primary">infC</name>
    <name evidence="7" type="ORF">MJA45_05420</name>
</gene>
<feature type="domain" description="Translation initiation factor 3 C-terminal" evidence="5">
    <location>
        <begin position="70"/>
        <end position="150"/>
    </location>
</feature>
<dbReference type="KEGG" id="paun:MJA45_05420"/>
<protein>
    <recommendedName>
        <fullName evidence="4">Translation initiation factor IF-3</fullName>
    </recommendedName>
</protein>
<reference evidence="7 8" key="1">
    <citation type="submission" date="2022-02" db="EMBL/GenBank/DDBJ databases">
        <title>Paenibacillus sp. MBLB1776 Whole Genome Shotgun Sequencing.</title>
        <authorList>
            <person name="Hwang C.Y."/>
            <person name="Cho E.-S."/>
            <person name="Seo M.-J."/>
        </authorList>
    </citation>
    <scope>NUCLEOTIDE SEQUENCE [LARGE SCALE GENOMIC DNA]</scope>
    <source>
        <strain evidence="7 8">MBLB1776</strain>
    </source>
</reference>